<gene>
    <name evidence="1" type="ORF">CLOBOL_00686</name>
</gene>
<dbReference type="EMBL" id="ABCC02000009">
    <property type="protein sequence ID" value="EDP19250.1"/>
    <property type="molecule type" value="Genomic_DNA"/>
</dbReference>
<name>A8RIG3_ENTBW</name>
<dbReference type="HOGENOM" id="CLU_3307253_0_0_9"/>
<comment type="caution">
    <text evidence="1">The sequence shown here is derived from an EMBL/GenBank/DDBJ whole genome shotgun (WGS) entry which is preliminary data.</text>
</comment>
<protein>
    <submittedName>
        <fullName evidence="1">Uncharacterized protein</fullName>
    </submittedName>
</protein>
<evidence type="ECO:0000313" key="2">
    <source>
        <dbReference type="Proteomes" id="UP000005396"/>
    </source>
</evidence>
<dbReference type="Proteomes" id="UP000005396">
    <property type="component" value="Unassembled WGS sequence"/>
</dbReference>
<proteinExistence type="predicted"/>
<reference evidence="1 2" key="2">
    <citation type="submission" date="2007-09" db="EMBL/GenBank/DDBJ databases">
        <title>Draft genome sequence of Clostridium bolteae (ATCC BAA-613).</title>
        <authorList>
            <person name="Sudarsanam P."/>
            <person name="Ley R."/>
            <person name="Guruge J."/>
            <person name="Turnbaugh P.J."/>
            <person name="Mahowald M."/>
            <person name="Liep D."/>
            <person name="Gordon J."/>
        </authorList>
    </citation>
    <scope>NUCLEOTIDE SEQUENCE [LARGE SCALE GENOMIC DNA]</scope>
    <source>
        <strain evidence="2">ATCC BAA-613 / DSM 15670 / CCUG 46953 / JCM 12243 / WAL 16351</strain>
    </source>
</reference>
<evidence type="ECO:0000313" key="1">
    <source>
        <dbReference type="EMBL" id="EDP19250.1"/>
    </source>
</evidence>
<reference evidence="1 2" key="1">
    <citation type="submission" date="2007-08" db="EMBL/GenBank/DDBJ databases">
        <authorList>
            <person name="Fulton L."/>
            <person name="Clifton S."/>
            <person name="Fulton B."/>
            <person name="Xu J."/>
            <person name="Minx P."/>
            <person name="Pepin K.H."/>
            <person name="Johnson M."/>
            <person name="Thiruvilangam P."/>
            <person name="Bhonagiri V."/>
            <person name="Nash W.E."/>
            <person name="Mardis E.R."/>
            <person name="Wilson R.K."/>
        </authorList>
    </citation>
    <scope>NUCLEOTIDE SEQUENCE [LARGE SCALE GENOMIC DNA]</scope>
    <source>
        <strain evidence="2">ATCC BAA-613 / DSM 15670 / CCUG 46953 / JCM 12243 / WAL 16351</strain>
    </source>
</reference>
<organism evidence="1 2">
    <name type="scientific">Enterocloster bolteae (strain ATCC BAA-613 / DSM 15670 / CCUG 46953 / JCM 12243 / WAL 16351)</name>
    <name type="common">Clostridium bolteae</name>
    <dbReference type="NCBI Taxonomy" id="411902"/>
    <lineage>
        <taxon>Bacteria</taxon>
        <taxon>Bacillati</taxon>
        <taxon>Bacillota</taxon>
        <taxon>Clostridia</taxon>
        <taxon>Lachnospirales</taxon>
        <taxon>Lachnospiraceae</taxon>
        <taxon>Enterocloster</taxon>
    </lineage>
</organism>
<accession>A8RIG3</accession>
<dbReference type="AlphaFoldDB" id="A8RIG3"/>
<dbReference type="PaxDb" id="411902-CLOBOL_00686"/>
<sequence>MLEYISELHYNYKLRNKCPEIFALIKATGGGGTVIMGHA</sequence>